<dbReference type="Gene3D" id="1.50.10.10">
    <property type="match status" value="1"/>
</dbReference>
<dbReference type="PANTHER" id="PTHR11742">
    <property type="entry name" value="MANNOSYL-OLIGOSACCHARIDE ALPHA-1,2-MANNOSIDASE-RELATED"/>
    <property type="match status" value="1"/>
</dbReference>
<dbReference type="InterPro" id="IPR050749">
    <property type="entry name" value="Glycosyl_Hydrolase_47"/>
</dbReference>
<dbReference type="EMBL" id="HBEJ01009927">
    <property type="protein sequence ID" value="CAD8370189.1"/>
    <property type="molecule type" value="Transcribed_RNA"/>
</dbReference>
<evidence type="ECO:0000256" key="2">
    <source>
        <dbReference type="ARBA" id="ARBA00004922"/>
    </source>
</evidence>
<evidence type="ECO:0000256" key="7">
    <source>
        <dbReference type="RuleBase" id="RU361193"/>
    </source>
</evidence>
<dbReference type="GO" id="GO:0005975">
    <property type="term" value="P:carbohydrate metabolic process"/>
    <property type="evidence" value="ECO:0007669"/>
    <property type="project" value="InterPro"/>
</dbReference>
<keyword evidence="6" id="KW-0479">Metal-binding</keyword>
<dbReference type="EC" id="3.2.1.-" evidence="7"/>
<dbReference type="GO" id="GO:0004571">
    <property type="term" value="F:mannosyl-oligosaccharide 1,2-alpha-mannosidase activity"/>
    <property type="evidence" value="ECO:0007669"/>
    <property type="project" value="InterPro"/>
</dbReference>
<dbReference type="InterPro" id="IPR012341">
    <property type="entry name" value="6hp_glycosidase-like_sf"/>
</dbReference>
<comment type="cofactor">
    <cofactor evidence="1 6">
        <name>Ca(2+)</name>
        <dbReference type="ChEBI" id="CHEBI:29108"/>
    </cofactor>
</comment>
<feature type="binding site" evidence="6">
    <location>
        <position position="135"/>
    </location>
    <ligand>
        <name>Ca(2+)</name>
        <dbReference type="ChEBI" id="CHEBI:29108"/>
    </ligand>
</feature>
<keyword evidence="5" id="KW-1015">Disulfide bond</keyword>
<organism evidence="8">
    <name type="scientific">Minutocellus polymorphus</name>
    <dbReference type="NCBI Taxonomy" id="265543"/>
    <lineage>
        <taxon>Eukaryota</taxon>
        <taxon>Sar</taxon>
        <taxon>Stramenopiles</taxon>
        <taxon>Ochrophyta</taxon>
        <taxon>Bacillariophyta</taxon>
        <taxon>Mediophyceae</taxon>
        <taxon>Cymatosirophycidae</taxon>
        <taxon>Cymatosirales</taxon>
        <taxon>Cymatosiraceae</taxon>
        <taxon>Minutocellus</taxon>
    </lineage>
</organism>
<sequence length="150" mass="17756">MATAKAITYTCYQMYSRMETGISPEYVDFKGDDFEVPSRAFYYILRPEAVESFFILHQITGDPIYREWGWEVFQSIERYCKTKIAYGSLKDVRNTNQQPEDRMESFFLAETIKYLYLLQDPDTEVDVLKRHVFNTEAHPTRTFDHFQGVA</sequence>
<keyword evidence="4 7" id="KW-0378">Hydrolase</keyword>
<keyword evidence="6" id="KW-0106">Calcium</keyword>
<dbReference type="SUPFAM" id="SSF48225">
    <property type="entry name" value="Seven-hairpin glycosidases"/>
    <property type="match status" value="1"/>
</dbReference>
<dbReference type="AlphaFoldDB" id="A0A7S0AQ58"/>
<comment type="similarity">
    <text evidence="3 7">Belongs to the glycosyl hydrolase 47 family.</text>
</comment>
<accession>A0A7S0AQ58</accession>
<evidence type="ECO:0000256" key="4">
    <source>
        <dbReference type="ARBA" id="ARBA00022801"/>
    </source>
</evidence>
<dbReference type="GO" id="GO:0005509">
    <property type="term" value="F:calcium ion binding"/>
    <property type="evidence" value="ECO:0007669"/>
    <property type="project" value="InterPro"/>
</dbReference>
<dbReference type="Pfam" id="PF01532">
    <property type="entry name" value="Glyco_hydro_47"/>
    <property type="match status" value="1"/>
</dbReference>
<name>A0A7S0AQ58_9STRA</name>
<keyword evidence="7" id="KW-0326">Glycosidase</keyword>
<evidence type="ECO:0000256" key="6">
    <source>
        <dbReference type="PIRSR" id="PIRSR601382-2"/>
    </source>
</evidence>
<protein>
    <recommendedName>
        <fullName evidence="7">alpha-1,2-Mannosidase</fullName>
        <ecNumber evidence="7">3.2.1.-</ecNumber>
    </recommendedName>
</protein>
<evidence type="ECO:0000256" key="3">
    <source>
        <dbReference type="ARBA" id="ARBA00007658"/>
    </source>
</evidence>
<gene>
    <name evidence="8" type="ORF">MPOL1434_LOCUS5840</name>
</gene>
<reference evidence="8" key="1">
    <citation type="submission" date="2021-01" db="EMBL/GenBank/DDBJ databases">
        <authorList>
            <person name="Corre E."/>
            <person name="Pelletier E."/>
            <person name="Niang G."/>
            <person name="Scheremetjew M."/>
            <person name="Finn R."/>
            <person name="Kale V."/>
            <person name="Holt S."/>
            <person name="Cochrane G."/>
            <person name="Meng A."/>
            <person name="Brown T."/>
            <person name="Cohen L."/>
        </authorList>
    </citation>
    <scope>NUCLEOTIDE SEQUENCE</scope>
    <source>
        <strain evidence="8">CCMP3303</strain>
    </source>
</reference>
<dbReference type="GO" id="GO:0005783">
    <property type="term" value="C:endoplasmic reticulum"/>
    <property type="evidence" value="ECO:0007669"/>
    <property type="project" value="TreeGrafter"/>
</dbReference>
<dbReference type="PANTHER" id="PTHR11742:SF6">
    <property type="entry name" value="MANNOSYL-OLIGOSACCHARIDE ALPHA-1,2-MANNOSIDASE IA-RELATED"/>
    <property type="match status" value="1"/>
</dbReference>
<dbReference type="GO" id="GO:0000139">
    <property type="term" value="C:Golgi membrane"/>
    <property type="evidence" value="ECO:0007669"/>
    <property type="project" value="TreeGrafter"/>
</dbReference>
<dbReference type="InterPro" id="IPR036026">
    <property type="entry name" value="Seven-hairpin_glycosidases"/>
</dbReference>
<comment type="pathway">
    <text evidence="2">Protein modification; protein glycosylation.</text>
</comment>
<proteinExistence type="inferred from homology"/>
<evidence type="ECO:0000313" key="8">
    <source>
        <dbReference type="EMBL" id="CAD8370189.1"/>
    </source>
</evidence>
<evidence type="ECO:0000256" key="5">
    <source>
        <dbReference type="ARBA" id="ARBA00023157"/>
    </source>
</evidence>
<dbReference type="PRINTS" id="PR00747">
    <property type="entry name" value="GLYHDRLASE47"/>
</dbReference>
<dbReference type="InterPro" id="IPR001382">
    <property type="entry name" value="Glyco_hydro_47"/>
</dbReference>
<evidence type="ECO:0000256" key="1">
    <source>
        <dbReference type="ARBA" id="ARBA00001913"/>
    </source>
</evidence>